<dbReference type="EMBL" id="CP118735">
    <property type="protein sequence ID" value="WNY51239.1"/>
    <property type="molecule type" value="Genomic_DNA"/>
</dbReference>
<protein>
    <submittedName>
        <fullName evidence="1">Uncharacterized protein</fullName>
    </submittedName>
</protein>
<name>A0AA96VTX6_9STRE</name>
<sequence>MMKIKLVYTLLILALGVAITTYFATQDKYFDLIYSKYILQQLGVE</sequence>
<organism evidence="1">
    <name type="scientific">Streptococcus iners</name>
    <dbReference type="NCBI Taxonomy" id="3028084"/>
    <lineage>
        <taxon>Bacteria</taxon>
        <taxon>Bacillati</taxon>
        <taxon>Bacillota</taxon>
        <taxon>Bacilli</taxon>
        <taxon>Lactobacillales</taxon>
        <taxon>Streptococcaceae</taxon>
        <taxon>Streptococcus</taxon>
    </lineage>
</organism>
<proteinExistence type="predicted"/>
<dbReference type="RefSeq" id="WP_248044470.1">
    <property type="nucleotide sequence ID" value="NZ_CP118735.1"/>
</dbReference>
<dbReference type="KEGG" id="sins:PW252_00830"/>
<evidence type="ECO:0000313" key="1">
    <source>
        <dbReference type="EMBL" id="WNY51239.1"/>
    </source>
</evidence>
<reference evidence="1" key="1">
    <citation type="submission" date="2023-02" db="EMBL/GenBank/DDBJ databases">
        <title>Streptococcus sp. Genome Sequencing and Assembly.</title>
        <authorList>
            <person name="Shore S.M."/>
            <person name="Nicholson T.L."/>
        </authorList>
    </citation>
    <scope>NUCLEOTIDE SEQUENCE</scope>
    <source>
        <strain evidence="1">29887</strain>
    </source>
</reference>
<accession>A0AA96VTX6</accession>
<gene>
    <name evidence="1" type="ORF">PW252_00830</name>
</gene>
<dbReference type="AlphaFoldDB" id="A0AA96VTX6"/>